<proteinExistence type="inferred from homology"/>
<evidence type="ECO:0000256" key="2">
    <source>
        <dbReference type="SAM" id="MobiDB-lite"/>
    </source>
</evidence>
<dbReference type="OrthoDB" id="2143260at2"/>
<evidence type="ECO:0000313" key="4">
    <source>
        <dbReference type="EMBL" id="KXK60874.1"/>
    </source>
</evidence>
<dbReference type="Pfam" id="PF05532">
    <property type="entry name" value="CsbD"/>
    <property type="match status" value="1"/>
</dbReference>
<dbReference type="InterPro" id="IPR036629">
    <property type="entry name" value="YjbJ_sf"/>
</dbReference>
<evidence type="ECO:0000259" key="3">
    <source>
        <dbReference type="Pfam" id="PF05532"/>
    </source>
</evidence>
<protein>
    <submittedName>
        <fullName evidence="4">General stress protein CsbD</fullName>
    </submittedName>
</protein>
<dbReference type="AlphaFoldDB" id="A0A136PRA0"/>
<dbReference type="SUPFAM" id="SSF69047">
    <property type="entry name" value="Hypothetical protein YjbJ"/>
    <property type="match status" value="1"/>
</dbReference>
<gene>
    <name evidence="4" type="ORF">AWW66_16465</name>
</gene>
<comment type="similarity">
    <text evidence="1">Belongs to the UPF0337 (CsbD) family.</text>
</comment>
<dbReference type="Proteomes" id="UP000070620">
    <property type="component" value="Unassembled WGS sequence"/>
</dbReference>
<keyword evidence="5" id="KW-1185">Reference proteome</keyword>
<feature type="domain" description="CsbD-like" evidence="3">
    <location>
        <begin position="5"/>
        <end position="55"/>
    </location>
</feature>
<feature type="compositionally biased region" description="Basic and acidic residues" evidence="2">
    <location>
        <begin position="1"/>
        <end position="11"/>
    </location>
</feature>
<comment type="caution">
    <text evidence="4">The sequence shown here is derived from an EMBL/GenBank/DDBJ whole genome shotgun (WGS) entry which is preliminary data.</text>
</comment>
<feature type="compositionally biased region" description="Basic and acidic residues" evidence="2">
    <location>
        <begin position="18"/>
        <end position="64"/>
    </location>
</feature>
<organism evidence="4 5">
    <name type="scientific">Micromonospora rosaria</name>
    <dbReference type="NCBI Taxonomy" id="47874"/>
    <lineage>
        <taxon>Bacteria</taxon>
        <taxon>Bacillati</taxon>
        <taxon>Actinomycetota</taxon>
        <taxon>Actinomycetes</taxon>
        <taxon>Micromonosporales</taxon>
        <taxon>Micromonosporaceae</taxon>
        <taxon>Micromonospora</taxon>
    </lineage>
</organism>
<dbReference type="InterPro" id="IPR008462">
    <property type="entry name" value="CsbD"/>
</dbReference>
<dbReference type="Gene3D" id="1.10.1470.10">
    <property type="entry name" value="YjbJ"/>
    <property type="match status" value="1"/>
</dbReference>
<dbReference type="EMBL" id="LRQV01000056">
    <property type="protein sequence ID" value="KXK60874.1"/>
    <property type="molecule type" value="Genomic_DNA"/>
</dbReference>
<evidence type="ECO:0000256" key="1">
    <source>
        <dbReference type="ARBA" id="ARBA00009129"/>
    </source>
</evidence>
<name>A0A136PRA0_9ACTN</name>
<reference evidence="4 5" key="1">
    <citation type="submission" date="2016-01" db="EMBL/GenBank/DDBJ databases">
        <title>Whole genome sequence and analysis of Micromonospora rosaria DSM 803, which can produce antibacterial substance rosamicin.</title>
        <authorList>
            <person name="Yang H."/>
            <person name="He X."/>
            <person name="Zhu D."/>
        </authorList>
    </citation>
    <scope>NUCLEOTIDE SEQUENCE [LARGE SCALE GENOMIC DNA]</scope>
    <source>
        <strain evidence="4 5">DSM 803</strain>
    </source>
</reference>
<evidence type="ECO:0000313" key="5">
    <source>
        <dbReference type="Proteomes" id="UP000070620"/>
    </source>
</evidence>
<feature type="region of interest" description="Disordered" evidence="2">
    <location>
        <begin position="1"/>
        <end position="64"/>
    </location>
</feature>
<sequence>MSFTDKAKNKAQELAGAAKERVGDMTDNERMRAEGASEQSEARARQAGEHVKDAGRNARDAFTR</sequence>
<dbReference type="RefSeq" id="WP_067366742.1">
    <property type="nucleotide sequence ID" value="NZ_JBIUBN010000009.1"/>
</dbReference>
<accession>A0A136PRA0</accession>